<reference evidence="2" key="2">
    <citation type="submission" date="2023-02" db="EMBL/GenBank/DDBJ databases">
        <authorList>
            <consortium name="DOE Joint Genome Institute"/>
            <person name="Mondo S.J."/>
            <person name="Chang Y."/>
            <person name="Wang Y."/>
            <person name="Ahrendt S."/>
            <person name="Andreopoulos W."/>
            <person name="Barry K."/>
            <person name="Beard J."/>
            <person name="Benny G.L."/>
            <person name="Blankenship S."/>
            <person name="Bonito G."/>
            <person name="Cuomo C."/>
            <person name="Desiro A."/>
            <person name="Gervers K.A."/>
            <person name="Hundley H."/>
            <person name="Kuo A."/>
            <person name="LaButti K."/>
            <person name="Lang B.F."/>
            <person name="Lipzen A."/>
            <person name="O'Donnell K."/>
            <person name="Pangilinan J."/>
            <person name="Reynolds N."/>
            <person name="Sandor L."/>
            <person name="Smith M.W."/>
            <person name="Tsang A."/>
            <person name="Grigoriev I.V."/>
            <person name="Stajich J.E."/>
            <person name="Spatafora J.W."/>
        </authorList>
    </citation>
    <scope>NUCLEOTIDE SEQUENCE</scope>
    <source>
        <strain evidence="2">RSA 2281</strain>
    </source>
</reference>
<organism evidence="2 3">
    <name type="scientific">Phascolomyces articulosus</name>
    <dbReference type="NCBI Taxonomy" id="60185"/>
    <lineage>
        <taxon>Eukaryota</taxon>
        <taxon>Fungi</taxon>
        <taxon>Fungi incertae sedis</taxon>
        <taxon>Mucoromycota</taxon>
        <taxon>Mucoromycotina</taxon>
        <taxon>Mucoromycetes</taxon>
        <taxon>Mucorales</taxon>
        <taxon>Lichtheimiaceae</taxon>
        <taxon>Phascolomyces</taxon>
    </lineage>
</organism>
<feature type="signal peptide" evidence="1">
    <location>
        <begin position="1"/>
        <end position="19"/>
    </location>
</feature>
<feature type="chain" id="PRO_5042197380" evidence="1">
    <location>
        <begin position="20"/>
        <end position="114"/>
    </location>
</feature>
<dbReference type="AlphaFoldDB" id="A0AAD5KSM2"/>
<name>A0AAD5KSM2_9FUNG</name>
<keyword evidence="1" id="KW-0732">Signal</keyword>
<comment type="caution">
    <text evidence="2">The sequence shown here is derived from an EMBL/GenBank/DDBJ whole genome shotgun (WGS) entry which is preliminary data.</text>
</comment>
<evidence type="ECO:0000313" key="3">
    <source>
        <dbReference type="Proteomes" id="UP001209540"/>
    </source>
</evidence>
<reference evidence="2" key="1">
    <citation type="journal article" date="2022" name="IScience">
        <title>Evolution of zygomycete secretomes and the origins of terrestrial fungal ecologies.</title>
        <authorList>
            <person name="Chang Y."/>
            <person name="Wang Y."/>
            <person name="Mondo S."/>
            <person name="Ahrendt S."/>
            <person name="Andreopoulos W."/>
            <person name="Barry K."/>
            <person name="Beard J."/>
            <person name="Benny G.L."/>
            <person name="Blankenship S."/>
            <person name="Bonito G."/>
            <person name="Cuomo C."/>
            <person name="Desiro A."/>
            <person name="Gervers K.A."/>
            <person name="Hundley H."/>
            <person name="Kuo A."/>
            <person name="LaButti K."/>
            <person name="Lang B.F."/>
            <person name="Lipzen A."/>
            <person name="O'Donnell K."/>
            <person name="Pangilinan J."/>
            <person name="Reynolds N."/>
            <person name="Sandor L."/>
            <person name="Smith M.E."/>
            <person name="Tsang A."/>
            <person name="Grigoriev I.V."/>
            <person name="Stajich J.E."/>
            <person name="Spatafora J.W."/>
        </authorList>
    </citation>
    <scope>NUCLEOTIDE SEQUENCE</scope>
    <source>
        <strain evidence="2">RSA 2281</strain>
    </source>
</reference>
<evidence type="ECO:0000256" key="1">
    <source>
        <dbReference type="SAM" id="SignalP"/>
    </source>
</evidence>
<accession>A0AAD5KSM2</accession>
<evidence type="ECO:0000313" key="2">
    <source>
        <dbReference type="EMBL" id="KAI9278947.1"/>
    </source>
</evidence>
<protein>
    <submittedName>
        <fullName evidence="2">Uncharacterized protein</fullName>
    </submittedName>
</protein>
<keyword evidence="3" id="KW-1185">Reference proteome</keyword>
<sequence length="114" mass="12975">MISNPIGCICILAIDFIQAFSMLTFQQHVGALAENSSLAIDICERWKTTSISHRQYLLSRDYFVKVAHGSSNESLKLMTQVLLDISAMNISKFNWAVQRFFPEKKSNASFRLKI</sequence>
<proteinExistence type="predicted"/>
<gene>
    <name evidence="2" type="ORF">BDA99DRAFT_531672</name>
</gene>
<dbReference type="Proteomes" id="UP001209540">
    <property type="component" value="Unassembled WGS sequence"/>
</dbReference>
<dbReference type="EMBL" id="JAIXMP010000001">
    <property type="protein sequence ID" value="KAI9278947.1"/>
    <property type="molecule type" value="Genomic_DNA"/>
</dbReference>